<reference evidence="2" key="1">
    <citation type="submission" date="2020-10" db="EMBL/GenBank/DDBJ databases">
        <authorList>
            <person name="Gilroy R."/>
        </authorList>
    </citation>
    <scope>NUCLEOTIDE SEQUENCE</scope>
    <source>
        <strain evidence="2">ChiGjej1B1-1684</strain>
    </source>
</reference>
<dbReference type="AlphaFoldDB" id="A0A9D1LZT8"/>
<feature type="compositionally biased region" description="Low complexity" evidence="1">
    <location>
        <begin position="110"/>
        <end position="131"/>
    </location>
</feature>
<accession>A0A9D1LZT8</accession>
<sequence length="155" mass="16894">MECLPRTEQVCSTVKIKTAETAKVTEDNQEEIITGIENTQCYQKYGSACVGAGYETREEAQEYGMSFGKYKAYQELLKYYPDITPEECNELSMNEIKNLILESGGEWVGNSQNNSQCTNSTDETKGQNSGNSGKGEGSGNGKGNGNKSGNQKGKN</sequence>
<feature type="region of interest" description="Disordered" evidence="1">
    <location>
        <begin position="110"/>
        <end position="155"/>
    </location>
</feature>
<reference evidence="2" key="2">
    <citation type="journal article" date="2021" name="PeerJ">
        <title>Extensive microbial diversity within the chicken gut microbiome revealed by metagenomics and culture.</title>
        <authorList>
            <person name="Gilroy R."/>
            <person name="Ravi A."/>
            <person name="Getino M."/>
            <person name="Pursley I."/>
            <person name="Horton D.L."/>
            <person name="Alikhan N.F."/>
            <person name="Baker D."/>
            <person name="Gharbi K."/>
            <person name="Hall N."/>
            <person name="Watson M."/>
            <person name="Adriaenssens E.M."/>
            <person name="Foster-Nyarko E."/>
            <person name="Jarju S."/>
            <person name="Secka A."/>
            <person name="Antonio M."/>
            <person name="Oren A."/>
            <person name="Chaudhuri R.R."/>
            <person name="La Ragione R."/>
            <person name="Hildebrand F."/>
            <person name="Pallen M.J."/>
        </authorList>
    </citation>
    <scope>NUCLEOTIDE SEQUENCE</scope>
    <source>
        <strain evidence="2">ChiGjej1B1-1684</strain>
    </source>
</reference>
<dbReference type="Proteomes" id="UP000824118">
    <property type="component" value="Unassembled WGS sequence"/>
</dbReference>
<organism evidence="2 3">
    <name type="scientific">Candidatus Limousia pullorum</name>
    <dbReference type="NCBI Taxonomy" id="2840860"/>
    <lineage>
        <taxon>Bacteria</taxon>
        <taxon>Bacillati</taxon>
        <taxon>Bacillota</taxon>
        <taxon>Clostridia</taxon>
        <taxon>Eubacteriales</taxon>
        <taxon>Oscillospiraceae</taxon>
        <taxon>Oscillospiraceae incertae sedis</taxon>
        <taxon>Candidatus Limousia</taxon>
    </lineage>
</organism>
<proteinExistence type="predicted"/>
<name>A0A9D1LZT8_9FIRM</name>
<evidence type="ECO:0000313" key="3">
    <source>
        <dbReference type="Proteomes" id="UP000824118"/>
    </source>
</evidence>
<gene>
    <name evidence="2" type="ORF">IAD22_07910</name>
</gene>
<evidence type="ECO:0000313" key="2">
    <source>
        <dbReference type="EMBL" id="HIU50921.1"/>
    </source>
</evidence>
<dbReference type="EMBL" id="DVNG01000118">
    <property type="protein sequence ID" value="HIU50921.1"/>
    <property type="molecule type" value="Genomic_DNA"/>
</dbReference>
<comment type="caution">
    <text evidence="2">The sequence shown here is derived from an EMBL/GenBank/DDBJ whole genome shotgun (WGS) entry which is preliminary data.</text>
</comment>
<protein>
    <submittedName>
        <fullName evidence="2">Uncharacterized protein</fullName>
    </submittedName>
</protein>
<feature type="compositionally biased region" description="Gly residues" evidence="1">
    <location>
        <begin position="132"/>
        <end position="146"/>
    </location>
</feature>
<evidence type="ECO:0000256" key="1">
    <source>
        <dbReference type="SAM" id="MobiDB-lite"/>
    </source>
</evidence>